<organism evidence="1 4">
    <name type="scientific">Kluyvera intermedia</name>
    <name type="common">Enterobacter intermedius</name>
    <dbReference type="NCBI Taxonomy" id="61648"/>
    <lineage>
        <taxon>Bacteria</taxon>
        <taxon>Pseudomonadati</taxon>
        <taxon>Pseudomonadota</taxon>
        <taxon>Gammaproteobacteria</taxon>
        <taxon>Enterobacterales</taxon>
        <taxon>Enterobacteriaceae</taxon>
        <taxon>Kluyvera</taxon>
    </lineage>
</organism>
<reference evidence="2 3" key="1">
    <citation type="submission" date="2017-02" db="EMBL/GenBank/DDBJ databases">
        <title>Draft genome sequence of a Kluyvera intermedia isolate from a patient with a pancreatic abscess.</title>
        <authorList>
            <person name="Thele R."/>
        </authorList>
    </citation>
    <scope>NUCLEOTIDE SEQUENCE [LARGE SCALE GENOMIC DNA]</scope>
    <source>
        <strain evidence="2 3">FOSA7093</strain>
    </source>
</reference>
<evidence type="ECO:0000313" key="3">
    <source>
        <dbReference type="Proteomes" id="UP000192521"/>
    </source>
</evidence>
<dbReference type="Proteomes" id="UP000192521">
    <property type="component" value="Unassembled WGS sequence"/>
</dbReference>
<gene>
    <name evidence="2" type="ORF">B2M27_07815</name>
    <name evidence="1" type="ORF">I8531_004616</name>
</gene>
<evidence type="ECO:0000313" key="4">
    <source>
        <dbReference type="Proteomes" id="UP000867740"/>
    </source>
</evidence>
<dbReference type="SUPFAM" id="SSF140670">
    <property type="entry name" value="YoaC-like"/>
    <property type="match status" value="1"/>
</dbReference>
<comment type="caution">
    <text evidence="1">The sequence shown here is derived from an EMBL/GenBank/DDBJ whole genome shotgun (WGS) entry which is preliminary data.</text>
</comment>
<dbReference type="AlphaFoldDB" id="A0A9P3WHN9"/>
<dbReference type="EMBL" id="MWPR01000008">
    <property type="protein sequence ID" value="ORJ51025.1"/>
    <property type="molecule type" value="Genomic_DNA"/>
</dbReference>
<keyword evidence="3" id="KW-1185">Reference proteome</keyword>
<dbReference type="OrthoDB" id="9154053at2"/>
<protein>
    <submittedName>
        <fullName evidence="1">DUF1889 family protein</fullName>
    </submittedName>
</protein>
<dbReference type="InterPro" id="IPR015079">
    <property type="entry name" value="DUF1889"/>
</dbReference>
<dbReference type="Pfam" id="PF08986">
    <property type="entry name" value="DUF1889"/>
    <property type="match status" value="1"/>
</dbReference>
<sequence>MPTVIDKALDFIGGMNTSASTPHSMDESTVKGMFKYLKDLGVPAHAEEIIARGEREGWNPEFTKKVAGWADKIESADRVVIKNPEYFTSYMKEELRARMNAEFDPAS</sequence>
<dbReference type="EMBL" id="DACSUM010000052">
    <property type="protein sequence ID" value="HAT3584244.1"/>
    <property type="molecule type" value="Genomic_DNA"/>
</dbReference>
<accession>A0A9P3WHN9</accession>
<proteinExistence type="predicted"/>
<evidence type="ECO:0000313" key="1">
    <source>
        <dbReference type="EMBL" id="HAT3584244.1"/>
    </source>
</evidence>
<dbReference type="InterPro" id="IPR037210">
    <property type="entry name" value="YoaC-like_sf"/>
</dbReference>
<evidence type="ECO:0000313" key="2">
    <source>
        <dbReference type="EMBL" id="ORJ51025.1"/>
    </source>
</evidence>
<reference evidence="1" key="3">
    <citation type="submission" date="2020-10" db="EMBL/GenBank/DDBJ databases">
        <authorList>
            <consortium name="NCBI Pathogen Detection Project"/>
        </authorList>
    </citation>
    <scope>NUCLEOTIDE SEQUENCE</scope>
    <source>
        <strain evidence="1">CAVp300</strain>
    </source>
</reference>
<reference evidence="1" key="2">
    <citation type="journal article" date="2018" name="Genome Biol.">
        <title>SKESA: strategic k-mer extension for scrupulous assemblies.</title>
        <authorList>
            <person name="Souvorov A."/>
            <person name="Agarwala R."/>
            <person name="Lipman D.J."/>
        </authorList>
    </citation>
    <scope>NUCLEOTIDE SEQUENCE</scope>
    <source>
        <strain evidence="1">CAVp300</strain>
    </source>
</reference>
<name>A0A9P3WHN9_KLUIN</name>
<dbReference type="Proteomes" id="UP000867740">
    <property type="component" value="Unassembled WGS sequence"/>
</dbReference>
<dbReference type="Gene3D" id="1.20.1290.30">
    <property type="match status" value="1"/>
</dbReference>
<dbReference type="RefSeq" id="WP_047373059.1">
    <property type="nucleotide sequence ID" value="NZ_CABMNU010000005.1"/>
</dbReference>